<comment type="caution">
    <text evidence="3">The sequence shown here is derived from an EMBL/GenBank/DDBJ whole genome shotgun (WGS) entry which is preliminary data.</text>
</comment>
<evidence type="ECO:0000313" key="4">
    <source>
        <dbReference type="Proteomes" id="UP000292209"/>
    </source>
</evidence>
<reference evidence="3 4" key="1">
    <citation type="submission" date="2019-02" db="EMBL/GenBank/DDBJ databases">
        <title>Genomic Encyclopedia of Archaeal and Bacterial Type Strains, Phase II (KMG-II): from individual species to whole genera.</title>
        <authorList>
            <person name="Goeker M."/>
        </authorList>
    </citation>
    <scope>NUCLEOTIDE SEQUENCE [LARGE SCALE GENOMIC DNA]</scope>
    <source>
        <strain evidence="3 4">DSM 21411</strain>
    </source>
</reference>
<feature type="compositionally biased region" description="Polar residues" evidence="1">
    <location>
        <begin position="145"/>
        <end position="154"/>
    </location>
</feature>
<sequence length="238" mass="23658">MKFFGSFFRLIIASLLFFGLVMEGYGQTVVSSFQSPDGCVITYNMSDDTVIVVFKCDALWTPPLGLQFLDDILVIGGGGGGGKRDDSGNRGAGGGGAGEVWYVSNTGSLSLDFNSPTPLNIVIGNGGQGSSSSSTRGGTGNPSSVTRTDNNNPFVNIIAQGGGGGGSANSSILGTPIAPTYDDQRRGGFGGSGGGSVGSYGPGASNPIPGGQPVPLGDGISRFSNAGGNGVGNNNVTG</sequence>
<dbReference type="InterPro" id="IPR049304">
    <property type="entry name" value="Gly_rich_dom"/>
</dbReference>
<accession>A0A4Q7P6X2</accession>
<evidence type="ECO:0000256" key="1">
    <source>
        <dbReference type="SAM" id="MobiDB-lite"/>
    </source>
</evidence>
<proteinExistence type="predicted"/>
<dbReference type="Proteomes" id="UP000292209">
    <property type="component" value="Unassembled WGS sequence"/>
</dbReference>
<feature type="compositionally biased region" description="Low complexity" evidence="1">
    <location>
        <begin position="130"/>
        <end position="144"/>
    </location>
</feature>
<feature type="compositionally biased region" description="Gly residues" evidence="1">
    <location>
        <begin position="187"/>
        <end position="201"/>
    </location>
</feature>
<organism evidence="3 4">
    <name type="scientific">Cecembia calidifontis</name>
    <dbReference type="NCBI Taxonomy" id="1187080"/>
    <lineage>
        <taxon>Bacteria</taxon>
        <taxon>Pseudomonadati</taxon>
        <taxon>Bacteroidota</taxon>
        <taxon>Cytophagia</taxon>
        <taxon>Cytophagales</taxon>
        <taxon>Cyclobacteriaceae</taxon>
        <taxon>Cecembia</taxon>
    </lineage>
</organism>
<dbReference type="Pfam" id="PF21722">
    <property type="entry name" value="Gly_rich_2"/>
    <property type="match status" value="1"/>
</dbReference>
<dbReference type="EMBL" id="SGXG01000001">
    <property type="protein sequence ID" value="RZS95771.1"/>
    <property type="molecule type" value="Genomic_DNA"/>
</dbReference>
<gene>
    <name evidence="3" type="ORF">BC751_1312</name>
</gene>
<protein>
    <recommendedName>
        <fullName evidence="2">Glycine-rich domain-containing protein</fullName>
    </recommendedName>
</protein>
<name>A0A4Q7P6X2_9BACT</name>
<keyword evidence="4" id="KW-1185">Reference proteome</keyword>
<evidence type="ECO:0000259" key="2">
    <source>
        <dbReference type="Pfam" id="PF21722"/>
    </source>
</evidence>
<feature type="region of interest" description="Disordered" evidence="1">
    <location>
        <begin position="122"/>
        <end position="238"/>
    </location>
</feature>
<dbReference type="AlphaFoldDB" id="A0A4Q7P6X2"/>
<feature type="domain" description="Glycine-rich" evidence="2">
    <location>
        <begin position="60"/>
        <end position="233"/>
    </location>
</feature>
<evidence type="ECO:0000313" key="3">
    <source>
        <dbReference type="EMBL" id="RZS95771.1"/>
    </source>
</evidence>